<gene>
    <name evidence="7" type="ORF">CMU_027840</name>
</gene>
<evidence type="ECO:0000256" key="3">
    <source>
        <dbReference type="ARBA" id="ARBA00022989"/>
    </source>
</evidence>
<evidence type="ECO:0000256" key="5">
    <source>
        <dbReference type="SAM" id="MobiDB-lite"/>
    </source>
</evidence>
<organism evidence="7 8">
    <name type="scientific">Cryptosporidium muris (strain RN66)</name>
    <dbReference type="NCBI Taxonomy" id="441375"/>
    <lineage>
        <taxon>Eukaryota</taxon>
        <taxon>Sar</taxon>
        <taxon>Alveolata</taxon>
        <taxon>Apicomplexa</taxon>
        <taxon>Conoidasida</taxon>
        <taxon>Coccidia</taxon>
        <taxon>Eucoccidiorida</taxon>
        <taxon>Eimeriorina</taxon>
        <taxon>Cryptosporidiidae</taxon>
        <taxon>Cryptosporidium</taxon>
    </lineage>
</organism>
<keyword evidence="3 6" id="KW-1133">Transmembrane helix</keyword>
<dbReference type="OMA" id="CSMETRD"/>
<evidence type="ECO:0000256" key="4">
    <source>
        <dbReference type="ARBA" id="ARBA00023136"/>
    </source>
</evidence>
<feature type="transmembrane region" description="Helical" evidence="6">
    <location>
        <begin position="37"/>
        <end position="58"/>
    </location>
</feature>
<feature type="compositionally biased region" description="Basic and acidic residues" evidence="5">
    <location>
        <begin position="198"/>
        <end position="208"/>
    </location>
</feature>
<feature type="compositionally biased region" description="Basic residues" evidence="5">
    <location>
        <begin position="184"/>
        <end position="197"/>
    </location>
</feature>
<evidence type="ECO:0008006" key="9">
    <source>
        <dbReference type="Google" id="ProtNLM"/>
    </source>
</evidence>
<comment type="subcellular location">
    <subcellularLocation>
        <location evidence="1">Membrane</location>
        <topology evidence="1">Multi-pass membrane protein</topology>
    </subcellularLocation>
</comment>
<dbReference type="VEuPathDB" id="CryptoDB:CMU_027840"/>
<proteinExistence type="predicted"/>
<sequence>MKESKRLSCKYISLQTIWITCCILCIIYGLTNIIKYFVAQRLVIDFFIIFSGFIGLLSEIHCFQFFSYMLFFYTPIGRGLYIIIQACLFLNSNLLSLISSSVLISLGILYMISSALLGGVTKPLLESSLNNELNLKASIHFISNIKSNSTINNSTRVHNSDNHIYTSNEDKDSSHLHHNYYPYHPHHSHHSHNSHHSKNSDHKKIIST</sequence>
<reference evidence="7" key="1">
    <citation type="submission" date="2008-06" db="EMBL/GenBank/DDBJ databases">
        <authorList>
            <person name="Lorenzi H."/>
            <person name="Inman J."/>
            <person name="Miller J."/>
            <person name="Schobel S."/>
            <person name="Amedeo P."/>
            <person name="Caler E.V."/>
            <person name="da Silva J."/>
        </authorList>
    </citation>
    <scope>NUCLEOTIDE SEQUENCE [LARGE SCALE GENOMIC DNA]</scope>
    <source>
        <strain evidence="7">RN66</strain>
    </source>
</reference>
<keyword evidence="8" id="KW-1185">Reference proteome</keyword>
<dbReference type="AlphaFoldDB" id="B6ABM2"/>
<evidence type="ECO:0000256" key="1">
    <source>
        <dbReference type="ARBA" id="ARBA00004141"/>
    </source>
</evidence>
<dbReference type="Proteomes" id="UP000001460">
    <property type="component" value="Unassembled WGS sequence"/>
</dbReference>
<dbReference type="GeneID" id="6994938"/>
<evidence type="ECO:0000256" key="2">
    <source>
        <dbReference type="ARBA" id="ARBA00022692"/>
    </source>
</evidence>
<feature type="transmembrane region" description="Helical" evidence="6">
    <location>
        <begin position="70"/>
        <end position="91"/>
    </location>
</feature>
<dbReference type="EMBL" id="DS989727">
    <property type="protein sequence ID" value="EEA05774.1"/>
    <property type="molecule type" value="Genomic_DNA"/>
</dbReference>
<evidence type="ECO:0000313" key="7">
    <source>
        <dbReference type="EMBL" id="EEA05774.1"/>
    </source>
</evidence>
<dbReference type="InterPro" id="IPR013714">
    <property type="entry name" value="Golgi_TVP15"/>
</dbReference>
<dbReference type="RefSeq" id="XP_002140123.1">
    <property type="nucleotide sequence ID" value="XM_002140087.1"/>
</dbReference>
<dbReference type="GO" id="GO:0016020">
    <property type="term" value="C:membrane"/>
    <property type="evidence" value="ECO:0007669"/>
    <property type="project" value="UniProtKB-SubCell"/>
</dbReference>
<dbReference type="PANTHER" id="PTHR28128">
    <property type="entry name" value="GOLGI APPARATUS MEMBRANE PROTEIN TVP15"/>
    <property type="match status" value="1"/>
</dbReference>
<name>B6ABM2_CRYMR</name>
<protein>
    <recommendedName>
        <fullName evidence="9">COPI associated protein</fullName>
    </recommendedName>
</protein>
<keyword evidence="4 6" id="KW-0472">Membrane</keyword>
<evidence type="ECO:0000256" key="6">
    <source>
        <dbReference type="SAM" id="Phobius"/>
    </source>
</evidence>
<feature type="region of interest" description="Disordered" evidence="5">
    <location>
        <begin position="175"/>
        <end position="208"/>
    </location>
</feature>
<evidence type="ECO:0000313" key="8">
    <source>
        <dbReference type="Proteomes" id="UP000001460"/>
    </source>
</evidence>
<feature type="transmembrane region" description="Helical" evidence="6">
    <location>
        <begin position="97"/>
        <end position="120"/>
    </location>
</feature>
<keyword evidence="2 6" id="KW-0812">Transmembrane</keyword>
<accession>B6ABM2</accession>
<dbReference type="eggNOG" id="ENOG502SFTT">
    <property type="taxonomic scope" value="Eukaryota"/>
</dbReference>
<feature type="transmembrane region" description="Helical" evidence="6">
    <location>
        <begin position="12"/>
        <end position="31"/>
    </location>
</feature>
<dbReference type="PANTHER" id="PTHR28128:SF1">
    <property type="entry name" value="GOLGI APPARATUS MEMBRANE PROTEIN TVP15"/>
    <property type="match status" value="1"/>
</dbReference>